<dbReference type="InParanoid" id="A0A6J3RAW6"/>
<evidence type="ECO:0000313" key="2">
    <source>
        <dbReference type="Proteomes" id="UP000245320"/>
    </source>
</evidence>
<gene>
    <name evidence="3" type="primary">LOC109547840</name>
</gene>
<dbReference type="RefSeq" id="XP_033711906.1">
    <property type="nucleotide sequence ID" value="XM_033856015.1"/>
</dbReference>
<organism evidence="2 3">
    <name type="scientific">Tursiops truncatus</name>
    <name type="common">Atlantic bottle-nosed dolphin</name>
    <name type="synonym">Delphinus truncatus</name>
    <dbReference type="NCBI Taxonomy" id="9739"/>
    <lineage>
        <taxon>Eukaryota</taxon>
        <taxon>Metazoa</taxon>
        <taxon>Chordata</taxon>
        <taxon>Craniata</taxon>
        <taxon>Vertebrata</taxon>
        <taxon>Euteleostomi</taxon>
        <taxon>Mammalia</taxon>
        <taxon>Eutheria</taxon>
        <taxon>Laurasiatheria</taxon>
        <taxon>Artiodactyla</taxon>
        <taxon>Whippomorpha</taxon>
        <taxon>Cetacea</taxon>
        <taxon>Odontoceti</taxon>
        <taxon>Delphinidae</taxon>
        <taxon>Tursiops</taxon>
    </lineage>
</organism>
<protein>
    <submittedName>
        <fullName evidence="3">Uncharacterized protein LOC109547840 isoform X1</fullName>
    </submittedName>
</protein>
<proteinExistence type="predicted"/>
<evidence type="ECO:0000313" key="3">
    <source>
        <dbReference type="RefSeq" id="XP_033711906.1"/>
    </source>
</evidence>
<reference evidence="3" key="1">
    <citation type="submission" date="2025-08" db="UniProtKB">
        <authorList>
            <consortium name="RefSeq"/>
        </authorList>
    </citation>
    <scope>IDENTIFICATION</scope>
    <source>
        <tissue evidence="3">Spleen</tissue>
    </source>
</reference>
<dbReference type="OrthoDB" id="10509546at2759"/>
<name>A0A6J3RAW6_TURTR</name>
<evidence type="ECO:0000256" key="1">
    <source>
        <dbReference type="SAM" id="MobiDB-lite"/>
    </source>
</evidence>
<keyword evidence="2" id="KW-1185">Reference proteome</keyword>
<sequence>MPGRRTPPTLARNQSPPAFSARSPRDASGRESPGAGPKGCLGRLAFRAAGSLRPAPVKRPETWNGEEQQPFFSKGCSPWIAVHKIRKMRQPVRMNKQFTVCHSGIPGDENRCLGTSVVKSKSSTYEPSCELSKRRTCVPSASGVSRIAALRLLLLTTLQLYHLPPPLPPPVSSSSCLFTRCQPLDASCCTVLLYFSRLAVAVRFPVLLFSQVGFFFMPVTWAQRLDSSSKVMSRYPPLYECITRKGHCVIKIYPCPKRDLLFALSSPEVISKPLGSPA</sequence>
<dbReference type="Proteomes" id="UP000245320">
    <property type="component" value="Chromosome 4"/>
</dbReference>
<dbReference type="AlphaFoldDB" id="A0A6J3RAW6"/>
<accession>A0A6J3RAW6</accession>
<feature type="region of interest" description="Disordered" evidence="1">
    <location>
        <begin position="1"/>
        <end position="40"/>
    </location>
</feature>